<dbReference type="AlphaFoldDB" id="A0AAN8KGS0"/>
<feature type="active site" description="Proton acceptor" evidence="7">
    <location>
        <position position="277"/>
    </location>
</feature>
<gene>
    <name evidence="10" type="ORF">SNE40_000541</name>
</gene>
<feature type="domain" description="Adrift-type SAM-dependent 2'-O-MTase" evidence="9">
    <location>
        <begin position="113"/>
        <end position="324"/>
    </location>
</feature>
<dbReference type="Pfam" id="PF01728">
    <property type="entry name" value="FtsJ"/>
    <property type="match status" value="1"/>
</dbReference>
<dbReference type="GO" id="GO:0005634">
    <property type="term" value="C:nucleus"/>
    <property type="evidence" value="ECO:0007669"/>
    <property type="project" value="TreeGrafter"/>
</dbReference>
<dbReference type="InterPro" id="IPR002877">
    <property type="entry name" value="RNA_MeTrfase_FtsJ_dom"/>
</dbReference>
<keyword evidence="5 7" id="KW-0949">S-adenosyl-L-methionine</keyword>
<comment type="caution">
    <text evidence="10">The sequence shown here is derived from an EMBL/GenBank/DDBJ whole genome shotgun (WGS) entry which is preliminary data.</text>
</comment>
<comment type="catalytic activity">
    <reaction evidence="6">
        <text>a 5'-end (N(7)-methyl 5'-triphosphoguanosine)-(2'-O-methyl-ribonucleoside)-(ribonucleotide) in mRNA + S-adenosyl-L-methionine = a 5'-end (N(7)-methyl 5'-triphosphoguanosine)-(2'-O-methyl-ribonucleoside)-(2'-O-methyl-ribonucleotide) in mRNA + S-adenosyl-L-homocysteine + H(+)</text>
        <dbReference type="Rhea" id="RHEA:67024"/>
        <dbReference type="Rhea" id="RHEA-COMP:17169"/>
        <dbReference type="Rhea" id="RHEA-COMP:17170"/>
        <dbReference type="ChEBI" id="CHEBI:15378"/>
        <dbReference type="ChEBI" id="CHEBI:57856"/>
        <dbReference type="ChEBI" id="CHEBI:59789"/>
        <dbReference type="ChEBI" id="CHEBI:167612"/>
        <dbReference type="ChEBI" id="CHEBI:167614"/>
        <dbReference type="EC" id="2.1.1.296"/>
    </reaction>
</comment>
<dbReference type="EC" id="2.1.1.296" evidence="1"/>
<keyword evidence="4 7" id="KW-0808">Transferase</keyword>
<sequence>MSSKGPKRKRYDSAGPGLQLDPAAKEQVHKLFEKKFTFHKPEDEKWMIRNLENQAEDQDSSKFSENLSALKAKLNKLKDRLSDKDIIKWHTHTKFQHTSGGVMVELKTSYQIELCTQAWCKFYEILSQFPIVPEEILKGFTSVHLCEAPGAFISALNHFLCCKGFKAKWKWLATTLSPYYEGNSHGQMIDDDRFIRETVDKWYFGEDGSGNLMDTVNIDGLVTKASEHGDVNLVTADGSIDCQDSPSEQELLVSELHYYETLAALKLLCKGGCFVIKVFTMFEEASITLMYILNCCFNQVDVIKPCTSKPGNSELYVVCQDFIGQGQDETIYALQYISNYNNGLIKKQMMPSYPKSFLTQHAECCQQFVTYQIEAIQSNLDTYEKMDSEQENWQISKREYCQERFVSKFKIRQIPQYSKIVNTYFKKYSSFKLEKSFELVLRSPVKSTSPHSYKCSKNSKLTGSFHERQQQCSLPWNAKLQQMEMFEYSLESLKLQCQQPLSSDEVQDWTTETGRIINSVESSKFCDSKVLGCWNELNRHKTETNDKKKYSIRELAEELINHVTSNSDETSSDVPTLYCYNCGNNLTDELNDITKIRTKVITTSTELSDLDRGTLFCQIVKPVVSETSCDIKKLFLSTVHDICKNLKSGCSVILQLSTCLTRFTAGLIFVLSRCFMKTSTKIIPSVSHLHQLIYLQVFTGGLDELTTYLQTAMNQLDDLDHRESPLTVVEIVPLFKILSDNQFMRFINQANRNILIEYINTTIQSDRNLLRQEKQIPVTEETDS</sequence>
<reference evidence="10 11" key="1">
    <citation type="submission" date="2024-01" db="EMBL/GenBank/DDBJ databases">
        <title>The genome of the rayed Mediterranean limpet Patella caerulea (Linnaeus, 1758).</title>
        <authorList>
            <person name="Anh-Thu Weber A."/>
            <person name="Halstead-Nussloch G."/>
        </authorList>
    </citation>
    <scope>NUCLEOTIDE SEQUENCE [LARGE SCALE GENOMIC DNA]</scope>
    <source>
        <strain evidence="10">AATW-2023a</strain>
        <tissue evidence="10">Whole specimen</tissue>
    </source>
</reference>
<accession>A0AAN8KGS0</accession>
<evidence type="ECO:0000256" key="4">
    <source>
        <dbReference type="ARBA" id="ARBA00022679"/>
    </source>
</evidence>
<organism evidence="10 11">
    <name type="scientific">Patella caerulea</name>
    <name type="common">Rayed Mediterranean limpet</name>
    <dbReference type="NCBI Taxonomy" id="87958"/>
    <lineage>
        <taxon>Eukaryota</taxon>
        <taxon>Metazoa</taxon>
        <taxon>Spiralia</taxon>
        <taxon>Lophotrochozoa</taxon>
        <taxon>Mollusca</taxon>
        <taxon>Gastropoda</taxon>
        <taxon>Patellogastropoda</taxon>
        <taxon>Patelloidea</taxon>
        <taxon>Patellidae</taxon>
        <taxon>Patella</taxon>
    </lineage>
</organism>
<evidence type="ECO:0000259" key="9">
    <source>
        <dbReference type="PROSITE" id="PS51614"/>
    </source>
</evidence>
<feature type="binding site" evidence="7">
    <location>
        <position position="169"/>
    </location>
    <ligand>
        <name>S-adenosyl-L-methionine</name>
        <dbReference type="ChEBI" id="CHEBI:59789"/>
    </ligand>
</feature>
<evidence type="ECO:0000256" key="5">
    <source>
        <dbReference type="ARBA" id="ARBA00022691"/>
    </source>
</evidence>
<dbReference type="GO" id="GO:0005737">
    <property type="term" value="C:cytoplasm"/>
    <property type="evidence" value="ECO:0007669"/>
    <property type="project" value="TreeGrafter"/>
</dbReference>
<keyword evidence="3 7" id="KW-0489">Methyltransferase</keyword>
<name>A0AAN8KGS0_PATCE</name>
<feature type="compositionally biased region" description="Basic residues" evidence="8">
    <location>
        <begin position="1"/>
        <end position="10"/>
    </location>
</feature>
<dbReference type="InterPro" id="IPR050851">
    <property type="entry name" value="mRNA_Cap_2O-Ribose_MeTrfase"/>
</dbReference>
<dbReference type="EMBL" id="JAZGQO010000001">
    <property type="protein sequence ID" value="KAK6195022.1"/>
    <property type="molecule type" value="Genomic_DNA"/>
</dbReference>
<evidence type="ECO:0000256" key="3">
    <source>
        <dbReference type="ARBA" id="ARBA00022603"/>
    </source>
</evidence>
<dbReference type="PANTHER" id="PTHR16121">
    <property type="entry name" value="CAP-SPECIFIC MRNA (NUCLEOSIDE-2'-O-)-METHYLTRANSFERASE 1-RELATED"/>
    <property type="match status" value="1"/>
</dbReference>
<dbReference type="Proteomes" id="UP001347796">
    <property type="component" value="Unassembled WGS sequence"/>
</dbReference>
<dbReference type="PANTHER" id="PTHR16121:SF2">
    <property type="entry name" value="CAP-SPECIFIC MRNA (NUCLEOSIDE-2'-O-)-METHYLTRANSFERASE 2"/>
    <property type="match status" value="1"/>
</dbReference>
<dbReference type="GO" id="GO:0006370">
    <property type="term" value="P:7-methylguanosine mRNA capping"/>
    <property type="evidence" value="ECO:0007669"/>
    <property type="project" value="TreeGrafter"/>
</dbReference>
<dbReference type="InterPro" id="IPR029063">
    <property type="entry name" value="SAM-dependent_MTases_sf"/>
</dbReference>
<dbReference type="GO" id="GO:0032259">
    <property type="term" value="P:methylation"/>
    <property type="evidence" value="ECO:0007669"/>
    <property type="project" value="UniProtKB-KW"/>
</dbReference>
<feature type="binding site" evidence="7">
    <location>
        <position position="150"/>
    </location>
    <ligand>
        <name>S-adenosyl-L-methionine</name>
        <dbReference type="ChEBI" id="CHEBI:59789"/>
    </ligand>
</feature>
<evidence type="ECO:0000256" key="1">
    <source>
        <dbReference type="ARBA" id="ARBA00012770"/>
    </source>
</evidence>
<dbReference type="InterPro" id="IPR025807">
    <property type="entry name" value="Adrift-typ_MeTrfase"/>
</dbReference>
<evidence type="ECO:0000256" key="8">
    <source>
        <dbReference type="SAM" id="MobiDB-lite"/>
    </source>
</evidence>
<evidence type="ECO:0000256" key="6">
    <source>
        <dbReference type="ARBA" id="ARBA00049477"/>
    </source>
</evidence>
<feature type="binding site" evidence="7">
    <location>
        <position position="237"/>
    </location>
    <ligand>
        <name>S-adenosyl-L-methionine</name>
        <dbReference type="ChEBI" id="CHEBI:59789"/>
    </ligand>
</feature>
<keyword evidence="11" id="KW-1185">Reference proteome</keyword>
<evidence type="ECO:0000256" key="2">
    <source>
        <dbReference type="ARBA" id="ARBA00021134"/>
    </source>
</evidence>
<dbReference type="Gene3D" id="3.40.50.12760">
    <property type="match status" value="2"/>
</dbReference>
<dbReference type="SUPFAM" id="SSF53335">
    <property type="entry name" value="S-adenosyl-L-methionine-dependent methyltransferases"/>
    <property type="match status" value="1"/>
</dbReference>
<dbReference type="PROSITE" id="PS51614">
    <property type="entry name" value="SAM_MT_ADRIFT"/>
    <property type="match status" value="1"/>
</dbReference>
<dbReference type="GO" id="GO:0120550">
    <property type="term" value="F:methyltransferase cap2 activity"/>
    <property type="evidence" value="ECO:0007669"/>
    <property type="project" value="UniProtKB-EC"/>
</dbReference>
<evidence type="ECO:0000313" key="11">
    <source>
        <dbReference type="Proteomes" id="UP001347796"/>
    </source>
</evidence>
<proteinExistence type="predicted"/>
<feature type="region of interest" description="Disordered" evidence="8">
    <location>
        <begin position="1"/>
        <end position="22"/>
    </location>
</feature>
<protein>
    <recommendedName>
        <fullName evidence="2">Cap-specific mRNA (nucleoside-2'-O-)-methyltransferase 2</fullName>
        <ecNumber evidence="1">2.1.1.296</ecNumber>
    </recommendedName>
</protein>
<evidence type="ECO:0000256" key="7">
    <source>
        <dbReference type="PROSITE-ProRule" id="PRU00946"/>
    </source>
</evidence>
<evidence type="ECO:0000313" key="10">
    <source>
        <dbReference type="EMBL" id="KAK6195022.1"/>
    </source>
</evidence>
<dbReference type="GO" id="GO:0004483">
    <property type="term" value="F:methyltransferase cap1 activity"/>
    <property type="evidence" value="ECO:0007669"/>
    <property type="project" value="UniProtKB-ARBA"/>
</dbReference>